<reference evidence="1 2" key="1">
    <citation type="journal article" date="2014" name="Agronomy (Basel)">
        <title>A Draft Genome Sequence for Ensete ventricosum, the Drought-Tolerant Tree Against Hunger.</title>
        <authorList>
            <person name="Harrison J."/>
            <person name="Moore K.A."/>
            <person name="Paszkiewicz K."/>
            <person name="Jones T."/>
            <person name="Grant M."/>
            <person name="Ambacheew D."/>
            <person name="Muzemil S."/>
            <person name="Studholme D.J."/>
        </authorList>
    </citation>
    <scope>NUCLEOTIDE SEQUENCE [LARGE SCALE GENOMIC DNA]</scope>
</reference>
<protein>
    <submittedName>
        <fullName evidence="1">Uncharacterized protein</fullName>
    </submittedName>
</protein>
<proteinExistence type="predicted"/>
<evidence type="ECO:0000313" key="1">
    <source>
        <dbReference type="EMBL" id="RRT36638.1"/>
    </source>
</evidence>
<gene>
    <name evidence="1" type="ORF">B296_00053623</name>
</gene>
<dbReference type="EMBL" id="AMZH03023324">
    <property type="protein sequence ID" value="RRT36638.1"/>
    <property type="molecule type" value="Genomic_DNA"/>
</dbReference>
<dbReference type="Proteomes" id="UP000287651">
    <property type="component" value="Unassembled WGS sequence"/>
</dbReference>
<dbReference type="AlphaFoldDB" id="A0A426XB20"/>
<comment type="caution">
    <text evidence="1">The sequence shown here is derived from an EMBL/GenBank/DDBJ whole genome shotgun (WGS) entry which is preliminary data.</text>
</comment>
<organism evidence="1 2">
    <name type="scientific">Ensete ventricosum</name>
    <name type="common">Abyssinian banana</name>
    <name type="synonym">Musa ensete</name>
    <dbReference type="NCBI Taxonomy" id="4639"/>
    <lineage>
        <taxon>Eukaryota</taxon>
        <taxon>Viridiplantae</taxon>
        <taxon>Streptophyta</taxon>
        <taxon>Embryophyta</taxon>
        <taxon>Tracheophyta</taxon>
        <taxon>Spermatophyta</taxon>
        <taxon>Magnoliopsida</taxon>
        <taxon>Liliopsida</taxon>
        <taxon>Zingiberales</taxon>
        <taxon>Musaceae</taxon>
        <taxon>Ensete</taxon>
    </lineage>
</organism>
<name>A0A426XB20_ENSVE</name>
<accession>A0A426XB20</accession>
<evidence type="ECO:0000313" key="2">
    <source>
        <dbReference type="Proteomes" id="UP000287651"/>
    </source>
</evidence>
<sequence length="108" mass="11117">MGATTAGDASVGTAPLWAGHGRCPYGLAVGNVAPCGLTAGGRCPCSLAVSEHHPLRAGHGQAPLLATLVTYDHICRCLAIADRPYKCMAVVDRPLSLLPSLRKLSKNA</sequence>